<evidence type="ECO:0000313" key="10">
    <source>
        <dbReference type="EMBL" id="KIL99569.1"/>
    </source>
</evidence>
<dbReference type="InterPro" id="IPR006638">
    <property type="entry name" value="Elp3/MiaA/NifB-like_rSAM"/>
</dbReference>
<evidence type="ECO:0000256" key="3">
    <source>
        <dbReference type="ARBA" id="ARBA00022679"/>
    </source>
</evidence>
<dbReference type="Gene3D" id="3.20.20.70">
    <property type="entry name" value="Aldolase class I"/>
    <property type="match status" value="1"/>
</dbReference>
<dbReference type="GO" id="GO:0051539">
    <property type="term" value="F:4 iron, 4 sulfur cluster binding"/>
    <property type="evidence" value="ECO:0007669"/>
    <property type="project" value="UniProtKB-KW"/>
</dbReference>
<dbReference type="SFLD" id="SFLDG01082">
    <property type="entry name" value="B12-binding_domain_containing"/>
    <property type="match status" value="1"/>
</dbReference>
<dbReference type="SFLD" id="SFLDS00029">
    <property type="entry name" value="Radical_SAM"/>
    <property type="match status" value="1"/>
</dbReference>
<gene>
    <name evidence="10" type="ORF">CCC_04085</name>
</gene>
<keyword evidence="5" id="KW-0479">Metal-binding</keyword>
<reference evidence="10 11" key="1">
    <citation type="submission" date="2015-01" db="EMBL/GenBank/DDBJ databases">
        <title>Genome Sequence of Magnetospirillum magnetotacticum Strain MS-1.</title>
        <authorList>
            <person name="Marinov G.K."/>
            <person name="Smalley M.D."/>
            <person name="DeSalvo G."/>
        </authorList>
    </citation>
    <scope>NUCLEOTIDE SEQUENCE [LARGE SCALE GENOMIC DNA]</scope>
    <source>
        <strain evidence="10 11">MS-1</strain>
    </source>
</reference>
<dbReference type="GO" id="GO:0003824">
    <property type="term" value="F:catalytic activity"/>
    <property type="evidence" value="ECO:0007669"/>
    <property type="project" value="InterPro"/>
</dbReference>
<dbReference type="AlphaFoldDB" id="A0A0C2YIK9"/>
<evidence type="ECO:0000256" key="1">
    <source>
        <dbReference type="ARBA" id="ARBA00001966"/>
    </source>
</evidence>
<protein>
    <submittedName>
        <fullName evidence="10">Fe-S oxidoreductase</fullName>
    </submittedName>
</protein>
<keyword evidence="3" id="KW-0808">Transferase</keyword>
<sequence length="458" mass="52081">MIPAYAATRLKNDGYAVLWDDAIAEELSFEQWWERILSERPDVIAMEVKTPTVRRHWAITEKLKRESGFDPIVVLFGDHVTALPAESFEHSPVDYVVTGGDFDFVFAGLIAWLDGKSETLPGGVWRRLDGRVEAVGAIALHHDLDTAPIIDRDLTRWELYAYRNGNFKYTPGTYVMAGRDCWWGRCSFCSWTTIFPGATFRTVSPQRALDEIGQLIERGIKEIFDDSGCFPKGEWLREFCDGLIARGYHKRVVMGCNMRVGALSREEWQLLGKANFRFVLIGLESVTQSTLDRLKKGIRVSDIEATVRLAKEAGLEPHVTTMVGYPWETALEAENTIAFARQLFKSNLIDSLQATIVVPYPGTVLFAEAREQGWLLTEDWDRYDMKESVWNSPISSEDVLRFTQELYKAALSPRFVLRKLAAVRSVDDVRFLMRAGVKLVGHLVDFRGSFARHRSEPQ</sequence>
<dbReference type="PROSITE" id="PS51918">
    <property type="entry name" value="RADICAL_SAM"/>
    <property type="match status" value="1"/>
</dbReference>
<keyword evidence="2" id="KW-0489">Methyltransferase</keyword>
<name>A0A0C2YIK9_PARME</name>
<dbReference type="GO" id="GO:0046872">
    <property type="term" value="F:metal ion binding"/>
    <property type="evidence" value="ECO:0007669"/>
    <property type="project" value="UniProtKB-KW"/>
</dbReference>
<dbReference type="InterPro" id="IPR051198">
    <property type="entry name" value="BchE-like"/>
</dbReference>
<proteinExistence type="predicted"/>
<dbReference type="InterPro" id="IPR013785">
    <property type="entry name" value="Aldolase_TIM"/>
</dbReference>
<evidence type="ECO:0000256" key="2">
    <source>
        <dbReference type="ARBA" id="ARBA00022603"/>
    </source>
</evidence>
<evidence type="ECO:0000256" key="4">
    <source>
        <dbReference type="ARBA" id="ARBA00022691"/>
    </source>
</evidence>
<dbReference type="GO" id="GO:0031419">
    <property type="term" value="F:cobalamin binding"/>
    <property type="evidence" value="ECO:0007669"/>
    <property type="project" value="InterPro"/>
</dbReference>
<evidence type="ECO:0000256" key="5">
    <source>
        <dbReference type="ARBA" id="ARBA00022723"/>
    </source>
</evidence>
<dbReference type="PANTHER" id="PTHR43409:SF7">
    <property type="entry name" value="BLL1977 PROTEIN"/>
    <property type="match status" value="1"/>
</dbReference>
<evidence type="ECO:0000259" key="8">
    <source>
        <dbReference type="PROSITE" id="PS51332"/>
    </source>
</evidence>
<keyword evidence="4" id="KW-0949">S-adenosyl-L-methionine</keyword>
<keyword evidence="11" id="KW-1185">Reference proteome</keyword>
<accession>A0A0C2YIK9</accession>
<comment type="cofactor">
    <cofactor evidence="1">
        <name>[4Fe-4S] cluster</name>
        <dbReference type="ChEBI" id="CHEBI:49883"/>
    </cofactor>
</comment>
<evidence type="ECO:0000313" key="11">
    <source>
        <dbReference type="Proteomes" id="UP000031971"/>
    </source>
</evidence>
<dbReference type="SMART" id="SM00729">
    <property type="entry name" value="Elp3"/>
    <property type="match status" value="1"/>
</dbReference>
<dbReference type="Pfam" id="PF04055">
    <property type="entry name" value="Radical_SAM"/>
    <property type="match status" value="1"/>
</dbReference>
<dbReference type="STRING" id="272627.CCC_04085"/>
<dbReference type="SFLD" id="SFLDG01123">
    <property type="entry name" value="methyltransferase_(Class_B)"/>
    <property type="match status" value="1"/>
</dbReference>
<evidence type="ECO:0000256" key="6">
    <source>
        <dbReference type="ARBA" id="ARBA00023004"/>
    </source>
</evidence>
<dbReference type="PANTHER" id="PTHR43409">
    <property type="entry name" value="ANAEROBIC MAGNESIUM-PROTOPORPHYRIN IX MONOMETHYL ESTER CYCLASE-RELATED"/>
    <property type="match status" value="1"/>
</dbReference>
<feature type="domain" description="B12-binding" evidence="8">
    <location>
        <begin position="1"/>
        <end position="120"/>
    </location>
</feature>
<organism evidence="10 11">
    <name type="scientific">Paramagnetospirillum magnetotacticum MS-1</name>
    <dbReference type="NCBI Taxonomy" id="272627"/>
    <lineage>
        <taxon>Bacteria</taxon>
        <taxon>Pseudomonadati</taxon>
        <taxon>Pseudomonadota</taxon>
        <taxon>Alphaproteobacteria</taxon>
        <taxon>Rhodospirillales</taxon>
        <taxon>Magnetospirillaceae</taxon>
        <taxon>Paramagnetospirillum</taxon>
    </lineage>
</organism>
<dbReference type="InterPro" id="IPR007197">
    <property type="entry name" value="rSAM"/>
</dbReference>
<keyword evidence="7" id="KW-0411">Iron-sulfur</keyword>
<dbReference type="PROSITE" id="PS51332">
    <property type="entry name" value="B12_BINDING"/>
    <property type="match status" value="1"/>
</dbReference>
<dbReference type="SUPFAM" id="SSF102114">
    <property type="entry name" value="Radical SAM enzymes"/>
    <property type="match status" value="1"/>
</dbReference>
<feature type="domain" description="Radical SAM core" evidence="9">
    <location>
        <begin position="167"/>
        <end position="393"/>
    </location>
</feature>
<evidence type="ECO:0000256" key="7">
    <source>
        <dbReference type="ARBA" id="ARBA00023014"/>
    </source>
</evidence>
<dbReference type="Gene3D" id="3.40.50.280">
    <property type="entry name" value="Cobalamin-binding domain"/>
    <property type="match status" value="1"/>
</dbReference>
<dbReference type="EMBL" id="JXSL01000023">
    <property type="protein sequence ID" value="KIL99569.1"/>
    <property type="molecule type" value="Genomic_DNA"/>
</dbReference>
<dbReference type="Proteomes" id="UP000031971">
    <property type="component" value="Unassembled WGS sequence"/>
</dbReference>
<keyword evidence="6" id="KW-0408">Iron</keyword>
<dbReference type="InterPro" id="IPR058240">
    <property type="entry name" value="rSAM_sf"/>
</dbReference>
<dbReference type="InterPro" id="IPR034466">
    <property type="entry name" value="Methyltransferase_Class_B"/>
</dbReference>
<evidence type="ECO:0000259" key="9">
    <source>
        <dbReference type="PROSITE" id="PS51918"/>
    </source>
</evidence>
<comment type="caution">
    <text evidence="10">The sequence shown here is derived from an EMBL/GenBank/DDBJ whole genome shotgun (WGS) entry which is preliminary data.</text>
</comment>
<dbReference type="InterPro" id="IPR006158">
    <property type="entry name" value="Cobalamin-bd"/>
</dbReference>